<organism evidence="2 3">
    <name type="scientific">Geosmithia morbida</name>
    <dbReference type="NCBI Taxonomy" id="1094350"/>
    <lineage>
        <taxon>Eukaryota</taxon>
        <taxon>Fungi</taxon>
        <taxon>Dikarya</taxon>
        <taxon>Ascomycota</taxon>
        <taxon>Pezizomycotina</taxon>
        <taxon>Sordariomycetes</taxon>
        <taxon>Hypocreomycetidae</taxon>
        <taxon>Hypocreales</taxon>
        <taxon>Bionectriaceae</taxon>
        <taxon>Geosmithia</taxon>
    </lineage>
</organism>
<dbReference type="RefSeq" id="XP_035319361.1">
    <property type="nucleotide sequence ID" value="XM_035464691.1"/>
</dbReference>
<accession>A0A9P5D3P2</accession>
<feature type="signal peptide" evidence="1">
    <location>
        <begin position="1"/>
        <end position="19"/>
    </location>
</feature>
<dbReference type="OrthoDB" id="5352317at2759"/>
<gene>
    <name evidence="2" type="ORF">GMORB2_2713</name>
</gene>
<dbReference type="Proteomes" id="UP000749293">
    <property type="component" value="Unassembled WGS sequence"/>
</dbReference>
<feature type="chain" id="PRO_5040110279" description="Small secreted protein" evidence="1">
    <location>
        <begin position="20"/>
        <end position="148"/>
    </location>
</feature>
<dbReference type="GeneID" id="55968943"/>
<evidence type="ECO:0008006" key="4">
    <source>
        <dbReference type="Google" id="ProtNLM"/>
    </source>
</evidence>
<evidence type="ECO:0000313" key="2">
    <source>
        <dbReference type="EMBL" id="KAF4120709.1"/>
    </source>
</evidence>
<dbReference type="EMBL" id="JAANYQ010000015">
    <property type="protein sequence ID" value="KAF4120709.1"/>
    <property type="molecule type" value="Genomic_DNA"/>
</dbReference>
<sequence>MKFSATALLTAVLASTAAAAPATSEVKSMSTAATWTITDFKRVCNEADTSCDWSFGIKDADKITKCAYTVKKTGDAPASRTSQTGVACGAYSVTSAWSGQFGEGQGFTTLSVVDYAAKTIAWPAYTDNQLAAGTVVKPDQSYPVQALP</sequence>
<reference evidence="2" key="1">
    <citation type="submission" date="2020-03" db="EMBL/GenBank/DDBJ databases">
        <title>Site-based positive gene gene selection in Geosmithia morbida across the United States reveals a broad range of putative effectors and factors for local host and environmental adapation.</title>
        <authorList>
            <person name="Onufrak A."/>
            <person name="Murdoch R.W."/>
            <person name="Gazis R."/>
            <person name="Huff M."/>
            <person name="Staton M."/>
            <person name="Klingeman W."/>
            <person name="Hadziabdic D."/>
        </authorList>
    </citation>
    <scope>NUCLEOTIDE SEQUENCE</scope>
    <source>
        <strain evidence="2">1262</strain>
    </source>
</reference>
<name>A0A9P5D3P2_9HYPO</name>
<evidence type="ECO:0000313" key="3">
    <source>
        <dbReference type="Proteomes" id="UP000749293"/>
    </source>
</evidence>
<keyword evidence="3" id="KW-1185">Reference proteome</keyword>
<dbReference type="AlphaFoldDB" id="A0A9P5D3P2"/>
<protein>
    <recommendedName>
        <fullName evidence="4">Small secreted protein</fullName>
    </recommendedName>
</protein>
<evidence type="ECO:0000256" key="1">
    <source>
        <dbReference type="SAM" id="SignalP"/>
    </source>
</evidence>
<proteinExistence type="predicted"/>
<keyword evidence="1" id="KW-0732">Signal</keyword>
<comment type="caution">
    <text evidence="2">The sequence shown here is derived from an EMBL/GenBank/DDBJ whole genome shotgun (WGS) entry which is preliminary data.</text>
</comment>